<dbReference type="STRING" id="861298.SAMN04488136_109117"/>
<organism evidence="1 2">
    <name type="scientific">Vibrio xiamenensis</name>
    <dbReference type="NCBI Taxonomy" id="861298"/>
    <lineage>
        <taxon>Bacteria</taxon>
        <taxon>Pseudomonadati</taxon>
        <taxon>Pseudomonadota</taxon>
        <taxon>Gammaproteobacteria</taxon>
        <taxon>Vibrionales</taxon>
        <taxon>Vibrionaceae</taxon>
        <taxon>Vibrio</taxon>
    </lineage>
</organism>
<dbReference type="EMBL" id="FNDD01000009">
    <property type="protein sequence ID" value="SDH15361.1"/>
    <property type="molecule type" value="Genomic_DNA"/>
</dbReference>
<gene>
    <name evidence="1" type="ORF">SAMN04488136_109117</name>
</gene>
<evidence type="ECO:0000313" key="2">
    <source>
        <dbReference type="Proteomes" id="UP000198854"/>
    </source>
</evidence>
<protein>
    <recommendedName>
        <fullName evidence="3">SH3 domain-containing protein</fullName>
    </recommendedName>
</protein>
<evidence type="ECO:0000313" key="1">
    <source>
        <dbReference type="EMBL" id="SDH15361.1"/>
    </source>
</evidence>
<sequence length="225" mass="25763">MKKIIMLVLFLLGVGGAGAGYYLFVMKPEQEALAAANKAELERLKPKPVLDLEKDKVVVPEPKPVTDYYVNPEKLAVRNAPSGDAFIEGFVYRGDKLHILEQKDGWGRVTPYYVYEEGGEQTAEWVPMKSLLEVPPTITREERLETVSQYVEKSDDFKDFFEMFTKKADELLKEGTCSPEDFEELGGWVRSNRFEGRDVYFVYCGGLKQQNKIYLDVQTGKIFYQ</sequence>
<accession>A0A1G8A3B8</accession>
<dbReference type="RefSeq" id="WP_093272776.1">
    <property type="nucleotide sequence ID" value="NZ_FNDD01000009.1"/>
</dbReference>
<dbReference type="Proteomes" id="UP000198854">
    <property type="component" value="Unassembled WGS sequence"/>
</dbReference>
<reference evidence="1 2" key="1">
    <citation type="submission" date="2016-10" db="EMBL/GenBank/DDBJ databases">
        <authorList>
            <person name="de Groot N.N."/>
        </authorList>
    </citation>
    <scope>NUCLEOTIDE SEQUENCE [LARGE SCALE GENOMIC DNA]</scope>
    <source>
        <strain evidence="1 2">CGMCC 1.10228</strain>
    </source>
</reference>
<keyword evidence="2" id="KW-1185">Reference proteome</keyword>
<dbReference type="AlphaFoldDB" id="A0A1G8A3B8"/>
<evidence type="ECO:0008006" key="3">
    <source>
        <dbReference type="Google" id="ProtNLM"/>
    </source>
</evidence>
<dbReference type="OrthoDB" id="74312at2"/>
<name>A0A1G8A3B8_9VIBR</name>
<proteinExistence type="predicted"/>